<dbReference type="PANTHER" id="PTHR46401:SF2">
    <property type="entry name" value="GLYCOSYLTRANSFERASE WBBK-RELATED"/>
    <property type="match status" value="1"/>
</dbReference>
<keyword evidence="6" id="KW-1185">Reference proteome</keyword>
<dbReference type="GO" id="GO:0009103">
    <property type="term" value="P:lipopolysaccharide biosynthetic process"/>
    <property type="evidence" value="ECO:0007669"/>
    <property type="project" value="TreeGrafter"/>
</dbReference>
<dbReference type="Gene3D" id="3.40.50.2000">
    <property type="entry name" value="Glycogen Phosphorylase B"/>
    <property type="match status" value="2"/>
</dbReference>
<evidence type="ECO:0000313" key="4">
    <source>
        <dbReference type="EMBL" id="GAP62172.1"/>
    </source>
</evidence>
<dbReference type="AlphaFoldDB" id="A0A0M8K790"/>
<evidence type="ECO:0000313" key="7">
    <source>
        <dbReference type="Proteomes" id="UP000050502"/>
    </source>
</evidence>
<dbReference type="Proteomes" id="UP000050502">
    <property type="component" value="Unassembled WGS sequence"/>
</dbReference>
<dbReference type="STRING" id="872965.SE16_13450"/>
<keyword evidence="1" id="KW-0808">Transferase</keyword>
<feature type="domain" description="Glycosyl transferase family 1" evidence="2">
    <location>
        <begin position="187"/>
        <end position="345"/>
    </location>
</feature>
<dbReference type="RefSeq" id="WP_054492091.1">
    <property type="nucleotide sequence ID" value="NZ_BBZA01000034.1"/>
</dbReference>
<comment type="caution">
    <text evidence="4">The sequence shown here is derived from an EMBL/GenBank/DDBJ whole genome shotgun (WGS) entry which is preliminary data.</text>
</comment>
<dbReference type="Pfam" id="PF00534">
    <property type="entry name" value="Glycos_transf_1"/>
    <property type="match status" value="1"/>
</dbReference>
<accession>A0A0M8K790</accession>
<sequence>MRIGIDARILAYRRAGIGQYTLRLVEHLARIDRNNEYILLQSRKDPSIYVSQPNFKRATLWTPSHHRLEPWALSLETARLGLDLLHSPDFIPPFWRTYKSVITIHDLGFLIFPHFVQEDAARHYGKIDRAARHADHIIAVSHSTKQDIMKLLGVPSDRITVIHEAANPIYRPIQDREQLDAVRRKYNLPETFVLFVSTIEPRKNLPTLLKALHRLKNEYRTELVLAVAGEKGWLYEDVFQLVHRLKLGKQVRFLGRVPLEDLPLLYNAATVHVHPSYYEGFGLTPLEAMACGTPTIVSNVSSLPEVVGDAGLRVNPEDDEELAVAIWRVLNDSALRDMLREKGLKRARMFSWEKAAREHLRVYMQVLGKPLPDTLSTEE</sequence>
<evidence type="ECO:0000313" key="5">
    <source>
        <dbReference type="EMBL" id="KPL86329.1"/>
    </source>
</evidence>
<dbReference type="GO" id="GO:0016757">
    <property type="term" value="F:glycosyltransferase activity"/>
    <property type="evidence" value="ECO:0007669"/>
    <property type="project" value="InterPro"/>
</dbReference>
<dbReference type="OrthoDB" id="9769555at2"/>
<name>A0A0M8K790_9CHLR</name>
<evidence type="ECO:0000313" key="6">
    <source>
        <dbReference type="Proteomes" id="UP000037784"/>
    </source>
</evidence>
<reference evidence="5 7" key="2">
    <citation type="submission" date="2015-07" db="EMBL/GenBank/DDBJ databases">
        <title>Whole genome sequence of Ardenticatena maritima DSM 23922.</title>
        <authorList>
            <person name="Hemp J."/>
            <person name="Ward L.M."/>
            <person name="Pace L.A."/>
            <person name="Fischer W.W."/>
        </authorList>
    </citation>
    <scope>NUCLEOTIDE SEQUENCE [LARGE SCALE GENOMIC DNA]</scope>
    <source>
        <strain evidence="5 7">110S</strain>
    </source>
</reference>
<gene>
    <name evidence="4" type="ORF">ARMA_0595</name>
    <name evidence="5" type="ORF">SE16_13450</name>
</gene>
<dbReference type="SUPFAM" id="SSF53756">
    <property type="entry name" value="UDP-Glycosyltransferase/glycogen phosphorylase"/>
    <property type="match status" value="1"/>
</dbReference>
<dbReference type="FunFam" id="3.40.50.2000:FF:000119">
    <property type="entry name" value="Glycosyl transferase group 1"/>
    <property type="match status" value="1"/>
</dbReference>
<dbReference type="InParanoid" id="A0A0M8K790"/>
<dbReference type="PANTHER" id="PTHR46401">
    <property type="entry name" value="GLYCOSYLTRANSFERASE WBBK-RELATED"/>
    <property type="match status" value="1"/>
</dbReference>
<evidence type="ECO:0000256" key="1">
    <source>
        <dbReference type="ARBA" id="ARBA00022679"/>
    </source>
</evidence>
<feature type="domain" description="Glycosyltransferase subfamily 4-like N-terminal" evidence="3">
    <location>
        <begin position="16"/>
        <end position="164"/>
    </location>
</feature>
<reference evidence="4 6" key="1">
    <citation type="journal article" date="2015" name="Genome Announc.">
        <title>Draft Genome Sequence of a Heterotrophic Facultative Anaerobic Thermophilic Bacterium, Ardenticatena maritima Strain 110ST.</title>
        <authorList>
            <person name="Kawaichi S."/>
            <person name="Yoshida T."/>
            <person name="Sako Y."/>
            <person name="Nakamura R."/>
        </authorList>
    </citation>
    <scope>NUCLEOTIDE SEQUENCE [LARGE SCALE GENOMIC DNA]</scope>
    <source>
        <strain evidence="4 6">110S</strain>
    </source>
</reference>
<dbReference type="Proteomes" id="UP000037784">
    <property type="component" value="Unassembled WGS sequence"/>
</dbReference>
<evidence type="ECO:0008006" key="8">
    <source>
        <dbReference type="Google" id="ProtNLM"/>
    </source>
</evidence>
<protein>
    <recommendedName>
        <fullName evidence="8">Glycosyl transferase family 1</fullName>
    </recommendedName>
</protein>
<dbReference type="EMBL" id="LGKN01000009">
    <property type="protein sequence ID" value="KPL86329.1"/>
    <property type="molecule type" value="Genomic_DNA"/>
</dbReference>
<proteinExistence type="predicted"/>
<dbReference type="CDD" id="cd03809">
    <property type="entry name" value="GT4_MtfB-like"/>
    <property type="match status" value="1"/>
</dbReference>
<dbReference type="InterPro" id="IPR001296">
    <property type="entry name" value="Glyco_trans_1"/>
</dbReference>
<dbReference type="Pfam" id="PF13439">
    <property type="entry name" value="Glyco_transf_4"/>
    <property type="match status" value="1"/>
</dbReference>
<evidence type="ECO:0000259" key="3">
    <source>
        <dbReference type="Pfam" id="PF13439"/>
    </source>
</evidence>
<organism evidence="4 6">
    <name type="scientific">Ardenticatena maritima</name>
    <dbReference type="NCBI Taxonomy" id="872965"/>
    <lineage>
        <taxon>Bacteria</taxon>
        <taxon>Bacillati</taxon>
        <taxon>Chloroflexota</taxon>
        <taxon>Ardenticatenia</taxon>
        <taxon>Ardenticatenales</taxon>
        <taxon>Ardenticatenaceae</taxon>
        <taxon>Ardenticatena</taxon>
    </lineage>
</organism>
<evidence type="ECO:0000259" key="2">
    <source>
        <dbReference type="Pfam" id="PF00534"/>
    </source>
</evidence>
<reference evidence="6" key="3">
    <citation type="submission" date="2015-08" db="EMBL/GenBank/DDBJ databases">
        <title>Draft Genome Sequence of a Heterotrophic Facultative Anaerobic Bacterium Ardenticatena maritima Strain 110S.</title>
        <authorList>
            <person name="Kawaichi S."/>
            <person name="Yoshida T."/>
            <person name="Sako Y."/>
            <person name="Nakamura R."/>
        </authorList>
    </citation>
    <scope>NUCLEOTIDE SEQUENCE [LARGE SCALE GENOMIC DNA]</scope>
    <source>
        <strain evidence="6">110S</strain>
    </source>
</reference>
<dbReference type="PATRIC" id="fig|872965.6.peg.2330"/>
<dbReference type="EMBL" id="BBZA01000034">
    <property type="protein sequence ID" value="GAP62172.1"/>
    <property type="molecule type" value="Genomic_DNA"/>
</dbReference>
<dbReference type="InterPro" id="IPR028098">
    <property type="entry name" value="Glyco_trans_4-like_N"/>
</dbReference>